<dbReference type="GO" id="GO:0003677">
    <property type="term" value="F:DNA binding"/>
    <property type="evidence" value="ECO:0007669"/>
    <property type="project" value="UniProtKB-KW"/>
</dbReference>
<keyword evidence="8" id="KW-0274">FAD</keyword>
<keyword evidence="6" id="KW-0285">Flavoprotein</keyword>
<dbReference type="InterPro" id="IPR014729">
    <property type="entry name" value="Rossmann-like_a/b/a_fold"/>
</dbReference>
<evidence type="ECO:0000256" key="1">
    <source>
        <dbReference type="ARBA" id="ARBA00001932"/>
    </source>
</evidence>
<evidence type="ECO:0000313" key="16">
    <source>
        <dbReference type="Proteomes" id="UP000030185"/>
    </source>
</evidence>
<sequence length="464" mass="54459">MKKIKVEKERVRLLNDRPVLEKGKYVLYWMQQSQRVNYNHALEYAALKANELELPLLVVFGLMDNYPEANLRHYHFMLEGLKDTADQLSNRNISFILKKGFPPDIAKEFAADAAIVFCDMGYLRHQRIWRKQVSDGVSCRVVQVESDAVVPVEIASSKAEYAARTIRRKIWLHANLFIVPLDKVKLNHSSLDLKFKNTLSLNDIEALLGSLKLDTSVGKVDSFFKGGPTEAKKRLEYFIAKKLDLYVENRNHPYKDDISYMSMYLHFGQISPVEILLEIQKHQKENVDSYVEELLIRRELSINFVYYTSDYDCFSFLPEWAKNTLEKHKADERPHRYSLKQLEMSKTHDPYWNAAMDEMKYTGFMHNYMRMYWGKKILEWSDTPDKAYKNLVYLNNKYFLDGRDPVSYANIGWIFGLHDRPWGERPIYGTVRTMVASGLERKTNPKAYIEKVNILKEKALKKED</sequence>
<dbReference type="Pfam" id="PF00875">
    <property type="entry name" value="DNA_photolyase"/>
    <property type="match status" value="1"/>
</dbReference>
<dbReference type="EMBL" id="BBLT01000007">
    <property type="protein sequence ID" value="GAL86176.1"/>
    <property type="molecule type" value="Genomic_DNA"/>
</dbReference>
<dbReference type="Gene3D" id="1.25.40.80">
    <property type="match status" value="1"/>
</dbReference>
<dbReference type="Gene3D" id="3.40.50.620">
    <property type="entry name" value="HUPs"/>
    <property type="match status" value="1"/>
</dbReference>
<dbReference type="SUPFAM" id="SSF52425">
    <property type="entry name" value="Cryptochrome/photolyase, N-terminal domain"/>
    <property type="match status" value="1"/>
</dbReference>
<dbReference type="InterPro" id="IPR036155">
    <property type="entry name" value="Crypto/Photolyase_N_sf"/>
</dbReference>
<gene>
    <name evidence="15" type="ORF">MYP_3405</name>
</gene>
<evidence type="ECO:0000256" key="4">
    <source>
        <dbReference type="ARBA" id="ARBA00013149"/>
    </source>
</evidence>
<dbReference type="AlphaFoldDB" id="A0A098LGQ5"/>
<dbReference type="GO" id="GO:0000719">
    <property type="term" value="P:photoreactive repair"/>
    <property type="evidence" value="ECO:0007669"/>
    <property type="project" value="TreeGrafter"/>
</dbReference>
<dbReference type="PANTHER" id="PTHR10211">
    <property type="entry name" value="DEOXYRIBODIPYRIMIDINE PHOTOLYASE"/>
    <property type="match status" value="1"/>
</dbReference>
<dbReference type="SUPFAM" id="SSF48173">
    <property type="entry name" value="Cryptochrome/photolyase FAD-binding domain"/>
    <property type="match status" value="1"/>
</dbReference>
<evidence type="ECO:0000256" key="9">
    <source>
        <dbReference type="ARBA" id="ARBA00023125"/>
    </source>
</evidence>
<evidence type="ECO:0000256" key="10">
    <source>
        <dbReference type="ARBA" id="ARBA00023204"/>
    </source>
</evidence>
<evidence type="ECO:0000256" key="11">
    <source>
        <dbReference type="ARBA" id="ARBA00023239"/>
    </source>
</evidence>
<evidence type="ECO:0000256" key="12">
    <source>
        <dbReference type="ARBA" id="ARBA00031671"/>
    </source>
</evidence>
<comment type="cofactor">
    <cofactor evidence="2">
        <name>FAD</name>
        <dbReference type="ChEBI" id="CHEBI:57692"/>
    </cofactor>
</comment>
<dbReference type="OrthoDB" id="9772484at2"/>
<evidence type="ECO:0000256" key="13">
    <source>
        <dbReference type="ARBA" id="ARBA00033999"/>
    </source>
</evidence>
<comment type="caution">
    <text evidence="15">The sequence shown here is derived from an EMBL/GenBank/DDBJ whole genome shotgun (WGS) entry which is preliminary data.</text>
</comment>
<comment type="cofactor">
    <cofactor evidence="1">
        <name>(6R)-5,10-methylene-5,6,7,8-tetrahydrofolate</name>
        <dbReference type="ChEBI" id="CHEBI:15636"/>
    </cofactor>
</comment>
<dbReference type="Proteomes" id="UP000030185">
    <property type="component" value="Unassembled WGS sequence"/>
</dbReference>
<evidence type="ECO:0000256" key="8">
    <source>
        <dbReference type="ARBA" id="ARBA00022827"/>
    </source>
</evidence>
<dbReference type="PROSITE" id="PS51645">
    <property type="entry name" value="PHR_CRY_ALPHA_BETA"/>
    <property type="match status" value="1"/>
</dbReference>
<proteinExistence type="inferred from homology"/>
<keyword evidence="9" id="KW-0238">DNA-binding</keyword>
<keyword evidence="11 15" id="KW-0456">Lyase</keyword>
<dbReference type="EC" id="4.1.99.3" evidence="4"/>
<evidence type="ECO:0000256" key="6">
    <source>
        <dbReference type="ARBA" id="ARBA00022630"/>
    </source>
</evidence>
<dbReference type="InterPro" id="IPR036134">
    <property type="entry name" value="Crypto/Photolyase_FAD-like_sf"/>
</dbReference>
<comment type="similarity">
    <text evidence="3">Belongs to the DNA photolyase class-2 family.</text>
</comment>
<dbReference type="Gene3D" id="1.10.579.10">
    <property type="entry name" value="DNA Cyclobutane Dipyrimidine Photolyase, subunit A, domain 3"/>
    <property type="match status" value="1"/>
</dbReference>
<organism evidence="15 16">
    <name type="scientific">Sporocytophaga myxococcoides</name>
    <dbReference type="NCBI Taxonomy" id="153721"/>
    <lineage>
        <taxon>Bacteria</taxon>
        <taxon>Pseudomonadati</taxon>
        <taxon>Bacteroidota</taxon>
        <taxon>Cytophagia</taxon>
        <taxon>Cytophagales</taxon>
        <taxon>Cytophagaceae</taxon>
        <taxon>Sporocytophaga</taxon>
    </lineage>
</organism>
<comment type="catalytic activity">
    <reaction evidence="13">
        <text>cyclobutadipyrimidine (in DNA) = 2 pyrimidine residues (in DNA).</text>
        <dbReference type="EC" id="4.1.99.3"/>
    </reaction>
</comment>
<dbReference type="InterPro" id="IPR006050">
    <property type="entry name" value="DNA_photolyase_N"/>
</dbReference>
<evidence type="ECO:0000259" key="14">
    <source>
        <dbReference type="PROSITE" id="PS51645"/>
    </source>
</evidence>
<reference evidence="15 16" key="1">
    <citation type="submission" date="2014-09" db="EMBL/GenBank/DDBJ databases">
        <title>Sporocytophaga myxococcoides PG-01 genome sequencing.</title>
        <authorList>
            <person name="Liu L."/>
            <person name="Gao P.J."/>
            <person name="Chen G.J."/>
            <person name="Wang L.S."/>
        </authorList>
    </citation>
    <scope>NUCLEOTIDE SEQUENCE [LARGE SCALE GENOMIC DNA]</scope>
    <source>
        <strain evidence="15 16">PG-01</strain>
    </source>
</reference>
<evidence type="ECO:0000256" key="7">
    <source>
        <dbReference type="ARBA" id="ARBA00022763"/>
    </source>
</evidence>
<name>A0A098LGQ5_9BACT</name>
<feature type="domain" description="Photolyase/cryptochrome alpha/beta" evidence="14">
    <location>
        <begin position="24"/>
        <end position="152"/>
    </location>
</feature>
<keyword evidence="16" id="KW-1185">Reference proteome</keyword>
<dbReference type="GO" id="GO:0003904">
    <property type="term" value="F:deoxyribodipyrimidine photo-lyase activity"/>
    <property type="evidence" value="ECO:0007669"/>
    <property type="project" value="UniProtKB-EC"/>
</dbReference>
<dbReference type="InterPro" id="IPR052219">
    <property type="entry name" value="Photolyase_Class-2"/>
</dbReference>
<evidence type="ECO:0000313" key="15">
    <source>
        <dbReference type="EMBL" id="GAL86176.1"/>
    </source>
</evidence>
<accession>A0A098LGQ5</accession>
<dbReference type="eggNOG" id="COG0415">
    <property type="taxonomic scope" value="Bacteria"/>
</dbReference>
<protein>
    <recommendedName>
        <fullName evidence="5">Deoxyribodipyrimidine photo-lyase</fullName>
        <ecNumber evidence="4">4.1.99.3</ecNumber>
    </recommendedName>
    <alternativeName>
        <fullName evidence="12">DNA photolyase</fullName>
    </alternativeName>
</protein>
<keyword evidence="10" id="KW-0234">DNA repair</keyword>
<dbReference type="STRING" id="153721.MYP_3405"/>
<dbReference type="PANTHER" id="PTHR10211:SF0">
    <property type="entry name" value="DEOXYRIBODIPYRIMIDINE PHOTO-LYASE"/>
    <property type="match status" value="1"/>
</dbReference>
<dbReference type="FunFam" id="1.10.579.10:FF:000002">
    <property type="entry name" value="Deoxyribodipyrimidine photolyase"/>
    <property type="match status" value="1"/>
</dbReference>
<evidence type="ECO:0000256" key="2">
    <source>
        <dbReference type="ARBA" id="ARBA00001974"/>
    </source>
</evidence>
<evidence type="ECO:0000256" key="5">
    <source>
        <dbReference type="ARBA" id="ARBA00014046"/>
    </source>
</evidence>
<keyword evidence="7" id="KW-0227">DNA damage</keyword>
<dbReference type="RefSeq" id="WP_045465679.1">
    <property type="nucleotide sequence ID" value="NZ_BBLT01000007.1"/>
</dbReference>
<evidence type="ECO:0000256" key="3">
    <source>
        <dbReference type="ARBA" id="ARBA00006409"/>
    </source>
</evidence>